<reference evidence="2 3" key="1">
    <citation type="journal article" date="2020" name="Genome Biol. Evol.">
        <title>A new high-quality draft genome assembly of the Chinese cordyceps Ophiocordyceps sinensis.</title>
        <authorList>
            <person name="Shu R."/>
            <person name="Zhang J."/>
            <person name="Meng Q."/>
            <person name="Zhang H."/>
            <person name="Zhou G."/>
            <person name="Li M."/>
            <person name="Wu P."/>
            <person name="Zhao Y."/>
            <person name="Chen C."/>
            <person name="Qin Q."/>
        </authorList>
    </citation>
    <scope>NUCLEOTIDE SEQUENCE [LARGE SCALE GENOMIC DNA]</scope>
    <source>
        <strain evidence="2 3">IOZ07</strain>
    </source>
</reference>
<dbReference type="AlphaFoldDB" id="A0A8H4LTM9"/>
<feature type="compositionally biased region" description="Basic and acidic residues" evidence="1">
    <location>
        <begin position="1"/>
        <end position="12"/>
    </location>
</feature>
<sequence>MPPEGSHQREESLAPPRGIPRGMPWDEMVADKGLAKVSATIPTIPGEMSTDKHGLWAPPSPRGAFQSFSSCGSGDGHPRQRGSLVCQGFDHGDSHDGLPA</sequence>
<feature type="compositionally biased region" description="Basic and acidic residues" evidence="1">
    <location>
        <begin position="90"/>
        <end position="100"/>
    </location>
</feature>
<accession>A0A8H4LTM9</accession>
<proteinExistence type="predicted"/>
<protein>
    <submittedName>
        <fullName evidence="2">Uncharacterized protein</fullName>
    </submittedName>
</protein>
<dbReference type="Proteomes" id="UP000557566">
    <property type="component" value="Unassembled WGS sequence"/>
</dbReference>
<organism evidence="2 3">
    <name type="scientific">Ophiocordyceps sinensis</name>
    <dbReference type="NCBI Taxonomy" id="72228"/>
    <lineage>
        <taxon>Eukaryota</taxon>
        <taxon>Fungi</taxon>
        <taxon>Dikarya</taxon>
        <taxon>Ascomycota</taxon>
        <taxon>Pezizomycotina</taxon>
        <taxon>Sordariomycetes</taxon>
        <taxon>Hypocreomycetidae</taxon>
        <taxon>Hypocreales</taxon>
        <taxon>Ophiocordycipitaceae</taxon>
        <taxon>Ophiocordyceps</taxon>
    </lineage>
</organism>
<evidence type="ECO:0000313" key="2">
    <source>
        <dbReference type="EMBL" id="KAF4505443.1"/>
    </source>
</evidence>
<dbReference type="EMBL" id="JAAVMX010000008">
    <property type="protein sequence ID" value="KAF4505443.1"/>
    <property type="molecule type" value="Genomic_DNA"/>
</dbReference>
<feature type="region of interest" description="Disordered" evidence="1">
    <location>
        <begin position="44"/>
        <end position="100"/>
    </location>
</feature>
<feature type="region of interest" description="Disordered" evidence="1">
    <location>
        <begin position="1"/>
        <end position="24"/>
    </location>
</feature>
<comment type="caution">
    <text evidence="2">The sequence shown here is derived from an EMBL/GenBank/DDBJ whole genome shotgun (WGS) entry which is preliminary data.</text>
</comment>
<evidence type="ECO:0000256" key="1">
    <source>
        <dbReference type="SAM" id="MobiDB-lite"/>
    </source>
</evidence>
<keyword evidence="3" id="KW-1185">Reference proteome</keyword>
<evidence type="ECO:0000313" key="3">
    <source>
        <dbReference type="Proteomes" id="UP000557566"/>
    </source>
</evidence>
<name>A0A8H4LTM9_9HYPO</name>
<gene>
    <name evidence="2" type="ORF">G6O67_007390</name>
</gene>